<proteinExistence type="inferred from homology"/>
<keyword evidence="5 7" id="KW-1133">Transmembrane helix</keyword>
<keyword evidence="6 7" id="KW-0472">Membrane</keyword>
<evidence type="ECO:0000256" key="6">
    <source>
        <dbReference type="ARBA" id="ARBA00023136"/>
    </source>
</evidence>
<feature type="transmembrane region" description="Helical" evidence="7">
    <location>
        <begin position="258"/>
        <end position="285"/>
    </location>
</feature>
<evidence type="ECO:0000256" key="3">
    <source>
        <dbReference type="ARBA" id="ARBA00022475"/>
    </source>
</evidence>
<dbReference type="Gene3D" id="1.10.3720.10">
    <property type="entry name" value="MetI-like"/>
    <property type="match status" value="1"/>
</dbReference>
<name>A0ABW3F593_9PROT</name>
<feature type="domain" description="ABC transmembrane type-1" evidence="8">
    <location>
        <begin position="110"/>
        <end position="326"/>
    </location>
</feature>
<gene>
    <name evidence="9" type="ORF">ACFQ1Z_03955</name>
</gene>
<dbReference type="InterPro" id="IPR035906">
    <property type="entry name" value="MetI-like_sf"/>
</dbReference>
<feature type="transmembrane region" description="Helical" evidence="7">
    <location>
        <begin position="305"/>
        <end position="329"/>
    </location>
</feature>
<keyword evidence="4 7" id="KW-0812">Transmembrane</keyword>
<keyword evidence="2 7" id="KW-0813">Transport</keyword>
<keyword evidence="3" id="KW-1003">Cell membrane</keyword>
<reference evidence="10" key="1">
    <citation type="journal article" date="2019" name="Int. J. Syst. Evol. Microbiol.">
        <title>The Global Catalogue of Microorganisms (GCM) 10K type strain sequencing project: providing services to taxonomists for standard genome sequencing and annotation.</title>
        <authorList>
            <consortium name="The Broad Institute Genomics Platform"/>
            <consortium name="The Broad Institute Genome Sequencing Center for Infectious Disease"/>
            <person name="Wu L."/>
            <person name="Ma J."/>
        </authorList>
    </citation>
    <scope>NUCLEOTIDE SEQUENCE [LARGE SCALE GENOMIC DNA]</scope>
    <source>
        <strain evidence="10">CCUG 58412</strain>
    </source>
</reference>
<evidence type="ECO:0000259" key="8">
    <source>
        <dbReference type="PROSITE" id="PS50928"/>
    </source>
</evidence>
<comment type="subcellular location">
    <subcellularLocation>
        <location evidence="1 7">Cell membrane</location>
        <topology evidence="1 7">Multi-pass membrane protein</topology>
    </subcellularLocation>
</comment>
<dbReference type="PROSITE" id="PS50928">
    <property type="entry name" value="ABC_TM1"/>
    <property type="match status" value="1"/>
</dbReference>
<feature type="transmembrane region" description="Helical" evidence="7">
    <location>
        <begin position="148"/>
        <end position="170"/>
    </location>
</feature>
<evidence type="ECO:0000256" key="7">
    <source>
        <dbReference type="RuleBase" id="RU363032"/>
    </source>
</evidence>
<evidence type="ECO:0000256" key="4">
    <source>
        <dbReference type="ARBA" id="ARBA00022692"/>
    </source>
</evidence>
<evidence type="ECO:0000313" key="9">
    <source>
        <dbReference type="EMBL" id="MFD0912693.1"/>
    </source>
</evidence>
<protein>
    <submittedName>
        <fullName evidence="9">ABC transporter permease</fullName>
    </submittedName>
</protein>
<dbReference type="EMBL" id="JBHTKB010000001">
    <property type="protein sequence ID" value="MFD0912693.1"/>
    <property type="molecule type" value="Genomic_DNA"/>
</dbReference>
<evidence type="ECO:0000256" key="5">
    <source>
        <dbReference type="ARBA" id="ARBA00022989"/>
    </source>
</evidence>
<dbReference type="PANTHER" id="PTHR30465">
    <property type="entry name" value="INNER MEMBRANE ABC TRANSPORTER"/>
    <property type="match status" value="1"/>
</dbReference>
<keyword evidence="10" id="KW-1185">Reference proteome</keyword>
<evidence type="ECO:0000256" key="1">
    <source>
        <dbReference type="ARBA" id="ARBA00004651"/>
    </source>
</evidence>
<dbReference type="SUPFAM" id="SSF161098">
    <property type="entry name" value="MetI-like"/>
    <property type="match status" value="1"/>
</dbReference>
<dbReference type="CDD" id="cd06261">
    <property type="entry name" value="TM_PBP2"/>
    <property type="match status" value="1"/>
</dbReference>
<feature type="transmembrane region" description="Helical" evidence="7">
    <location>
        <begin position="199"/>
        <end position="222"/>
    </location>
</feature>
<comment type="similarity">
    <text evidence="7">Belongs to the binding-protein-dependent transport system permease family.</text>
</comment>
<feature type="transmembrane region" description="Helical" evidence="7">
    <location>
        <begin position="114"/>
        <end position="136"/>
    </location>
</feature>
<evidence type="ECO:0000313" key="10">
    <source>
        <dbReference type="Proteomes" id="UP001597128"/>
    </source>
</evidence>
<dbReference type="InterPro" id="IPR045621">
    <property type="entry name" value="BPD_transp_1_N"/>
</dbReference>
<feature type="transmembrane region" description="Helical" evidence="7">
    <location>
        <begin position="9"/>
        <end position="30"/>
    </location>
</feature>
<dbReference type="PANTHER" id="PTHR30465:SF0">
    <property type="entry name" value="OLIGOPEPTIDE TRANSPORT SYSTEM PERMEASE PROTEIN APPB"/>
    <property type="match status" value="1"/>
</dbReference>
<dbReference type="Pfam" id="PF19300">
    <property type="entry name" value="BPD_transp_1_N"/>
    <property type="match status" value="1"/>
</dbReference>
<sequence>MLRYLLKRLFWMIPMLIGISLISFFIMHLAPGDITSTESAFDPKSSEESRQKLRELYNLDKPVIVQYGLWMQRLVKLDFGHSFASHQRPVFWAEKDKDGNVTPGMIQEALPITLLMNIAGLLITLSIGIPLGVMAAKRYGQWPDRSITLFNFIGFSIPGFWLSLLLMYWLGVIHPWFPISGMHSLNYEQLGFWQKGQDLFMHVFLPVVIPSITGLAGITLFVKNGMLDVLSQDYVTTARAKGLSDRTVTYRHALRNALLPLITLIGLSLPGLIGGSVIAETIFAIPGMGKLFYEAVMMRDFPVVMGILTIGSALTLLGSLLADLAYAWADPRLRKGVMPNR</sequence>
<dbReference type="RefSeq" id="WP_379055846.1">
    <property type="nucleotide sequence ID" value="NZ_JBHTKB010000001.1"/>
</dbReference>
<accession>A0ABW3F593</accession>
<dbReference type="Pfam" id="PF00528">
    <property type="entry name" value="BPD_transp_1"/>
    <property type="match status" value="1"/>
</dbReference>
<evidence type="ECO:0000256" key="2">
    <source>
        <dbReference type="ARBA" id="ARBA00022448"/>
    </source>
</evidence>
<dbReference type="InterPro" id="IPR000515">
    <property type="entry name" value="MetI-like"/>
</dbReference>
<comment type="caution">
    <text evidence="9">The sequence shown here is derived from an EMBL/GenBank/DDBJ whole genome shotgun (WGS) entry which is preliminary data.</text>
</comment>
<dbReference type="Proteomes" id="UP001597128">
    <property type="component" value="Unassembled WGS sequence"/>
</dbReference>
<organism evidence="9 10">
    <name type="scientific">Methylophilus luteus</name>
    <dbReference type="NCBI Taxonomy" id="640108"/>
    <lineage>
        <taxon>Bacteria</taxon>
        <taxon>Pseudomonadati</taxon>
        <taxon>Pseudomonadota</taxon>
        <taxon>Betaproteobacteria</taxon>
        <taxon>Nitrosomonadales</taxon>
        <taxon>Methylophilaceae</taxon>
        <taxon>Methylophilus</taxon>
    </lineage>
</organism>